<gene>
    <name evidence="3" type="ORF">J4G78_02630</name>
</gene>
<dbReference type="Gene3D" id="1.10.10.10">
    <property type="entry name" value="Winged helix-like DNA-binding domain superfamily/Winged helix DNA-binding domain"/>
    <property type="match status" value="1"/>
</dbReference>
<feature type="domain" description="HTH luxR-type" evidence="2">
    <location>
        <begin position="1"/>
        <end position="66"/>
    </location>
</feature>
<evidence type="ECO:0000313" key="3">
    <source>
        <dbReference type="EMBL" id="QTD56511.1"/>
    </source>
</evidence>
<dbReference type="InterPro" id="IPR025091">
    <property type="entry name" value="DUF4019"/>
</dbReference>
<accession>A0ABX7T4J8</accession>
<proteinExistence type="predicted"/>
<feature type="transmembrane region" description="Helical" evidence="1">
    <location>
        <begin position="99"/>
        <end position="123"/>
    </location>
</feature>
<reference evidence="3 4" key="1">
    <citation type="submission" date="2021-03" db="EMBL/GenBank/DDBJ databases">
        <title>Complete genome of Parasphingorhabdus_sp.JHSY0214.</title>
        <authorList>
            <person name="Yoo J.H."/>
            <person name="Bae J.W."/>
        </authorList>
    </citation>
    <scope>NUCLEOTIDE SEQUENCE [LARGE SCALE GENOMIC DNA]</scope>
    <source>
        <strain evidence="3 4">JHSY0214</strain>
    </source>
</reference>
<sequence>MRNDIGALTEKEKETLRLLLVGHDAKSIAREFNLSVYTINDRLRDARRKLSVTSSREAARILALAEYADPNIFVAKKMGVSDTGTDAHRNEKPAKNRKLVFILAWLGGGMPVLSVIVAAAIFMSSGETSVDSTDQKTMTNIDVSQAASIASGKEWLMLVDDQKWGESWHTAGSFFRSKISEKDWSSKILSVRDPLGTLLSRSILKVTKATSLPGAPDGEYELIEFQSDFANKRGAIETLVLIQEGSTWKAVGYFIR</sequence>
<organism evidence="3 4">
    <name type="scientific">Parasphingorhabdus cellanae</name>
    <dbReference type="NCBI Taxonomy" id="2806553"/>
    <lineage>
        <taxon>Bacteria</taxon>
        <taxon>Pseudomonadati</taxon>
        <taxon>Pseudomonadota</taxon>
        <taxon>Alphaproteobacteria</taxon>
        <taxon>Sphingomonadales</taxon>
        <taxon>Sphingomonadaceae</taxon>
        <taxon>Parasphingorhabdus</taxon>
    </lineage>
</organism>
<dbReference type="Pfam" id="PF13211">
    <property type="entry name" value="DUF4019"/>
    <property type="match status" value="1"/>
</dbReference>
<evidence type="ECO:0000313" key="4">
    <source>
        <dbReference type="Proteomes" id="UP000663923"/>
    </source>
</evidence>
<evidence type="ECO:0000256" key="1">
    <source>
        <dbReference type="SAM" id="Phobius"/>
    </source>
</evidence>
<keyword evidence="4" id="KW-1185">Reference proteome</keyword>
<dbReference type="PROSITE" id="PS50043">
    <property type="entry name" value="HTH_LUXR_2"/>
    <property type="match status" value="1"/>
</dbReference>
<dbReference type="InterPro" id="IPR036388">
    <property type="entry name" value="WH-like_DNA-bd_sf"/>
</dbReference>
<protein>
    <submittedName>
        <fullName evidence="3">DUF4019 domain-containing protein</fullName>
    </submittedName>
</protein>
<keyword evidence="1" id="KW-0472">Membrane</keyword>
<dbReference type="RefSeq" id="WP_207988331.1">
    <property type="nucleotide sequence ID" value="NZ_CP071794.1"/>
</dbReference>
<dbReference type="SMART" id="SM00421">
    <property type="entry name" value="HTH_LUXR"/>
    <property type="match status" value="1"/>
</dbReference>
<dbReference type="InterPro" id="IPR000792">
    <property type="entry name" value="Tscrpt_reg_LuxR_C"/>
</dbReference>
<dbReference type="SUPFAM" id="SSF46894">
    <property type="entry name" value="C-terminal effector domain of the bipartite response regulators"/>
    <property type="match status" value="1"/>
</dbReference>
<dbReference type="EMBL" id="CP071794">
    <property type="protein sequence ID" value="QTD56511.1"/>
    <property type="molecule type" value="Genomic_DNA"/>
</dbReference>
<dbReference type="Pfam" id="PF00196">
    <property type="entry name" value="GerE"/>
    <property type="match status" value="1"/>
</dbReference>
<keyword evidence="1" id="KW-1133">Transmembrane helix</keyword>
<dbReference type="CDD" id="cd06170">
    <property type="entry name" value="LuxR_C_like"/>
    <property type="match status" value="1"/>
</dbReference>
<name>A0ABX7T4J8_9SPHN</name>
<dbReference type="PRINTS" id="PR00038">
    <property type="entry name" value="HTHLUXR"/>
</dbReference>
<dbReference type="InterPro" id="IPR016032">
    <property type="entry name" value="Sig_transdc_resp-reg_C-effctor"/>
</dbReference>
<dbReference type="Proteomes" id="UP000663923">
    <property type="component" value="Chromosome"/>
</dbReference>
<evidence type="ECO:0000259" key="2">
    <source>
        <dbReference type="PROSITE" id="PS50043"/>
    </source>
</evidence>
<keyword evidence="1" id="KW-0812">Transmembrane</keyword>